<feature type="binding site" evidence="15">
    <location>
        <begin position="161"/>
        <end position="163"/>
    </location>
    <ligand>
        <name>FAD</name>
        <dbReference type="ChEBI" id="CHEBI:57692"/>
    </ligand>
</feature>
<feature type="binding site" evidence="15">
    <location>
        <position position="284"/>
    </location>
    <ligand>
        <name>FAD</name>
        <dbReference type="ChEBI" id="CHEBI:57692"/>
    </ligand>
</feature>
<dbReference type="Pfam" id="PF00441">
    <property type="entry name" value="Acyl-CoA_dh_1"/>
    <property type="match status" value="1"/>
</dbReference>
<feature type="domain" description="Acyl-CoA dehydrogenase/oxidase C-terminal" evidence="17">
    <location>
        <begin position="235"/>
        <end position="382"/>
    </location>
</feature>
<dbReference type="InterPro" id="IPR006089">
    <property type="entry name" value="Acyl-CoA_DH_CS"/>
</dbReference>
<dbReference type="InterPro" id="IPR009075">
    <property type="entry name" value="AcylCo_DH/oxidase_C"/>
</dbReference>
<keyword evidence="7" id="KW-0101">Branched-chain amino acid catabolism</keyword>
<dbReference type="GO" id="GO:0006552">
    <property type="term" value="P:L-leucine catabolic process"/>
    <property type="evidence" value="ECO:0007669"/>
    <property type="project" value="TreeGrafter"/>
</dbReference>
<evidence type="ECO:0000256" key="16">
    <source>
        <dbReference type="RuleBase" id="RU362125"/>
    </source>
</evidence>
<feature type="binding site" evidence="15">
    <location>
        <begin position="128"/>
        <end position="137"/>
    </location>
    <ligand>
        <name>FAD</name>
        <dbReference type="ChEBI" id="CHEBI:57692"/>
    </ligand>
</feature>
<dbReference type="AlphaFoldDB" id="A0A840B1W5"/>
<dbReference type="PANTHER" id="PTHR43884">
    <property type="entry name" value="ACYL-COA DEHYDROGENASE"/>
    <property type="match status" value="1"/>
</dbReference>
<feature type="domain" description="Acyl-CoA oxidase/dehydrogenase middle" evidence="18">
    <location>
        <begin position="128"/>
        <end position="222"/>
    </location>
</feature>
<dbReference type="InterPro" id="IPR006091">
    <property type="entry name" value="Acyl-CoA_Oxase/DH_mid-dom"/>
</dbReference>
<evidence type="ECO:0000259" key="18">
    <source>
        <dbReference type="Pfam" id="PF02770"/>
    </source>
</evidence>
<dbReference type="Pfam" id="PF02770">
    <property type="entry name" value="Acyl-CoA_dh_M"/>
    <property type="match status" value="1"/>
</dbReference>
<organism evidence="20 21">
    <name type="scientific">Sphingorhabdus rigui</name>
    <dbReference type="NCBI Taxonomy" id="1282858"/>
    <lineage>
        <taxon>Bacteria</taxon>
        <taxon>Pseudomonadati</taxon>
        <taxon>Pseudomonadota</taxon>
        <taxon>Alphaproteobacteria</taxon>
        <taxon>Sphingomonadales</taxon>
        <taxon>Sphingomonadaceae</taxon>
        <taxon>Sphingorhabdus</taxon>
    </lineage>
</organism>
<proteinExistence type="inferred from homology"/>
<keyword evidence="21" id="KW-1185">Reference proteome</keyword>
<dbReference type="SUPFAM" id="SSF56645">
    <property type="entry name" value="Acyl-CoA dehydrogenase NM domain-like"/>
    <property type="match status" value="1"/>
</dbReference>
<dbReference type="PROSITE" id="PS00072">
    <property type="entry name" value="ACYL_COA_DH_1"/>
    <property type="match status" value="1"/>
</dbReference>
<evidence type="ECO:0000256" key="4">
    <source>
        <dbReference type="ARBA" id="ARBA00009347"/>
    </source>
</evidence>
<evidence type="ECO:0000256" key="3">
    <source>
        <dbReference type="ARBA" id="ARBA00005109"/>
    </source>
</evidence>
<feature type="binding site" evidence="14">
    <location>
        <begin position="183"/>
        <end position="184"/>
    </location>
    <ligand>
        <name>substrate</name>
    </ligand>
</feature>
<gene>
    <name evidence="20" type="ORF">GGR91_001418</name>
</gene>
<evidence type="ECO:0000256" key="6">
    <source>
        <dbReference type="ARBA" id="ARBA00018258"/>
    </source>
</evidence>
<dbReference type="PROSITE" id="PS00073">
    <property type="entry name" value="ACYL_COA_DH_2"/>
    <property type="match status" value="1"/>
</dbReference>
<evidence type="ECO:0000256" key="14">
    <source>
        <dbReference type="PIRSR" id="PIRSR634183-2"/>
    </source>
</evidence>
<dbReference type="PANTHER" id="PTHR43884:SF12">
    <property type="entry name" value="ISOVALERYL-COA DEHYDROGENASE, MITOCHONDRIAL-RELATED"/>
    <property type="match status" value="1"/>
</dbReference>
<dbReference type="GO" id="GO:0050660">
    <property type="term" value="F:flavin adenine dinucleotide binding"/>
    <property type="evidence" value="ECO:0007669"/>
    <property type="project" value="InterPro"/>
</dbReference>
<dbReference type="GO" id="GO:0008470">
    <property type="term" value="F:3-methylbutanoyl-CoA dehydrogenase activity"/>
    <property type="evidence" value="ECO:0007669"/>
    <property type="project" value="UniProtKB-EC"/>
</dbReference>
<dbReference type="InterPro" id="IPR034183">
    <property type="entry name" value="IVD"/>
</dbReference>
<evidence type="ECO:0000313" key="20">
    <source>
        <dbReference type="EMBL" id="MBB3943196.1"/>
    </source>
</evidence>
<dbReference type="InterPro" id="IPR009100">
    <property type="entry name" value="AcylCoA_DH/oxidase_NM_dom_sf"/>
</dbReference>
<evidence type="ECO:0000259" key="17">
    <source>
        <dbReference type="Pfam" id="PF00441"/>
    </source>
</evidence>
<dbReference type="Pfam" id="PF02771">
    <property type="entry name" value="Acyl-CoA_dh_N"/>
    <property type="match status" value="1"/>
</dbReference>
<evidence type="ECO:0000256" key="9">
    <source>
        <dbReference type="ARBA" id="ARBA00022827"/>
    </source>
</evidence>
<protein>
    <recommendedName>
        <fullName evidence="6">Isovaleryl-CoA dehydrogenase, mitochondrial</fullName>
        <ecNumber evidence="5">1.3.8.4</ecNumber>
    </recommendedName>
</protein>
<feature type="binding site" evidence="15">
    <location>
        <begin position="370"/>
        <end position="372"/>
    </location>
    <ligand>
        <name>FAD</name>
        <dbReference type="ChEBI" id="CHEBI:57692"/>
    </ligand>
</feature>
<comment type="similarity">
    <text evidence="4 16">Belongs to the acyl-CoA dehydrogenase family.</text>
</comment>
<dbReference type="InterPro" id="IPR046373">
    <property type="entry name" value="Acyl-CoA_Oxase/DH_mid-dom_sf"/>
</dbReference>
<dbReference type="FunFam" id="1.20.140.10:FF:000001">
    <property type="entry name" value="Acyl-CoA dehydrogenase"/>
    <property type="match status" value="1"/>
</dbReference>
<dbReference type="PIRSF" id="PIRSF016578">
    <property type="entry name" value="HsaA"/>
    <property type="match status" value="1"/>
</dbReference>
<feature type="binding site" evidence="15">
    <location>
        <begin position="341"/>
        <end position="345"/>
    </location>
    <ligand>
        <name>FAD</name>
        <dbReference type="ChEBI" id="CHEBI:57692"/>
    </ligand>
</feature>
<keyword evidence="9 15" id="KW-0274">FAD</keyword>
<dbReference type="InterPro" id="IPR036250">
    <property type="entry name" value="AcylCo_DH-like_C"/>
</dbReference>
<dbReference type="FunFam" id="1.10.540.10:FF:000007">
    <property type="entry name" value="Isovaleryl-CoA dehydrogenase, mitochondrial"/>
    <property type="match status" value="1"/>
</dbReference>
<dbReference type="InterPro" id="IPR037069">
    <property type="entry name" value="AcylCoA_DH/ox_N_sf"/>
</dbReference>
<evidence type="ECO:0000256" key="7">
    <source>
        <dbReference type="ARBA" id="ARBA00022456"/>
    </source>
</evidence>
<comment type="caution">
    <text evidence="20">The sequence shown here is derived from an EMBL/GenBank/DDBJ whole genome shotgun (WGS) entry which is preliminary data.</text>
</comment>
<dbReference type="SUPFAM" id="SSF47203">
    <property type="entry name" value="Acyl-CoA dehydrogenase C-terminal domain-like"/>
    <property type="match status" value="1"/>
</dbReference>
<feature type="active site" description="Proton acceptor" evidence="13">
    <location>
        <position position="247"/>
    </location>
</feature>
<dbReference type="Proteomes" id="UP000581447">
    <property type="component" value="Unassembled WGS sequence"/>
</dbReference>
<evidence type="ECO:0000313" key="21">
    <source>
        <dbReference type="Proteomes" id="UP000581447"/>
    </source>
</evidence>
<feature type="binding site" evidence="14">
    <location>
        <begin position="245"/>
        <end position="248"/>
    </location>
    <ligand>
        <name>substrate</name>
    </ligand>
</feature>
<keyword evidence="11 16" id="KW-0560">Oxidoreductase</keyword>
<comment type="pathway">
    <text evidence="3">Amino-acid degradation; L-valine degradation.</text>
</comment>
<dbReference type="FunFam" id="2.40.110.10:FF:000001">
    <property type="entry name" value="Acyl-CoA dehydrogenase, mitochondrial"/>
    <property type="match status" value="1"/>
</dbReference>
<dbReference type="RefSeq" id="WP_183941404.1">
    <property type="nucleotide sequence ID" value="NZ_BAABBG010000002.1"/>
</dbReference>
<feature type="domain" description="Acyl-CoA dehydrogenase/oxidase N-terminal" evidence="19">
    <location>
        <begin position="11"/>
        <end position="123"/>
    </location>
</feature>
<keyword evidence="10" id="KW-0809">Transit peptide</keyword>
<comment type="cofactor">
    <cofactor evidence="1 15 16">
        <name>FAD</name>
        <dbReference type="ChEBI" id="CHEBI:57692"/>
    </cofactor>
</comment>
<evidence type="ECO:0000256" key="15">
    <source>
        <dbReference type="PIRSR" id="PIRSR634183-3"/>
    </source>
</evidence>
<dbReference type="InterPro" id="IPR013786">
    <property type="entry name" value="AcylCoA_DH/ox_N"/>
</dbReference>
<name>A0A840B1W5_9SPHN</name>
<dbReference type="EC" id="1.3.8.4" evidence="5"/>
<accession>A0A840B1W5</accession>
<dbReference type="Gene3D" id="1.20.140.10">
    <property type="entry name" value="Butyryl-CoA Dehydrogenase, subunit A, domain 3"/>
    <property type="match status" value="1"/>
</dbReference>
<feature type="binding site" evidence="15">
    <location>
        <position position="273"/>
    </location>
    <ligand>
        <name>FAD</name>
        <dbReference type="ChEBI" id="CHEBI:57692"/>
    </ligand>
</feature>
<dbReference type="EMBL" id="JACIEA010000001">
    <property type="protein sequence ID" value="MBB3943196.1"/>
    <property type="molecule type" value="Genomic_DNA"/>
</dbReference>
<evidence type="ECO:0000259" key="19">
    <source>
        <dbReference type="Pfam" id="PF02771"/>
    </source>
</evidence>
<evidence type="ECO:0000256" key="13">
    <source>
        <dbReference type="PIRSR" id="PIRSR634183-1"/>
    </source>
</evidence>
<keyword evidence="8 16" id="KW-0285">Flavoprotein</keyword>
<dbReference type="CDD" id="cd01156">
    <property type="entry name" value="IVD"/>
    <property type="match status" value="1"/>
</dbReference>
<evidence type="ECO:0000256" key="11">
    <source>
        <dbReference type="ARBA" id="ARBA00023002"/>
    </source>
</evidence>
<evidence type="ECO:0000256" key="10">
    <source>
        <dbReference type="ARBA" id="ARBA00022946"/>
    </source>
</evidence>
<sequence>MAMTLDFALGENADMIRDTTKRFATDKIAPLATKIDADDWFPREELWPAMGALGLHGMTVAQEDGGLGLGYLEHVVAVEEVSRASASIGLSYGAHSNLCVNQIARWASPEQKAKYLPKLISGEHVGSLAMSETGAGSDVVSMKLKAEAVQGGYILNGTKFWITNAPYADTLVVYAKTAPEAASRGITAFLIEKGMEGFSIGQKIDKVGMRGSPTAELVFNDCFVSEEQMMGPLHGGVGVLMSGLDYERVVLAGLQLGVMQACLDVVLPYVRERKQFGKPIGSFQLMQAKIADMYVALNSARSYVYNVARACDAGQTTRFDAAGAILLASENAVKVAGEAIQALGGAGYTKDWPVERYWRDAKLLDIGAGTNEIRRMLIGRELIGAA</sequence>
<comment type="catalytic activity">
    <reaction evidence="12">
        <text>3-methylbutanoyl-CoA + oxidized [electron-transfer flavoprotein] + H(+) = 3-methylbut-2-enoyl-CoA + reduced [electron-transfer flavoprotein]</text>
        <dbReference type="Rhea" id="RHEA:12276"/>
        <dbReference type="Rhea" id="RHEA-COMP:10685"/>
        <dbReference type="Rhea" id="RHEA-COMP:10686"/>
        <dbReference type="ChEBI" id="CHEBI:15378"/>
        <dbReference type="ChEBI" id="CHEBI:57344"/>
        <dbReference type="ChEBI" id="CHEBI:57345"/>
        <dbReference type="ChEBI" id="CHEBI:57692"/>
        <dbReference type="ChEBI" id="CHEBI:58307"/>
        <dbReference type="EC" id="1.3.8.4"/>
    </reaction>
</comment>
<comment type="pathway">
    <text evidence="2">Amino-acid degradation; L-leucine degradation; (S)-3-hydroxy-3-methylglutaryl-CoA from 3-isovaleryl-CoA: step 1/3.</text>
</comment>
<dbReference type="Gene3D" id="2.40.110.10">
    <property type="entry name" value="Butyryl-CoA Dehydrogenase, subunit A, domain 2"/>
    <property type="match status" value="1"/>
</dbReference>
<reference evidence="20 21" key="1">
    <citation type="submission" date="2020-08" db="EMBL/GenBank/DDBJ databases">
        <title>Genomic Encyclopedia of Type Strains, Phase IV (KMG-IV): sequencing the most valuable type-strain genomes for metagenomic binning, comparative biology and taxonomic classification.</title>
        <authorList>
            <person name="Goeker M."/>
        </authorList>
    </citation>
    <scope>NUCLEOTIDE SEQUENCE [LARGE SCALE GENOMIC DNA]</scope>
    <source>
        <strain evidence="20 21">DSM 29050</strain>
    </source>
</reference>
<evidence type="ECO:0000256" key="12">
    <source>
        <dbReference type="ARBA" id="ARBA00052875"/>
    </source>
</evidence>
<evidence type="ECO:0000256" key="8">
    <source>
        <dbReference type="ARBA" id="ARBA00022630"/>
    </source>
</evidence>
<feature type="binding site" evidence="14">
    <location>
        <begin position="368"/>
        <end position="369"/>
    </location>
    <ligand>
        <name>substrate</name>
    </ligand>
</feature>
<feature type="binding site" evidence="14">
    <location>
        <position position="137"/>
    </location>
    <ligand>
        <name>substrate</name>
    </ligand>
</feature>
<evidence type="ECO:0000256" key="1">
    <source>
        <dbReference type="ARBA" id="ARBA00001974"/>
    </source>
</evidence>
<dbReference type="Gene3D" id="1.10.540.10">
    <property type="entry name" value="Acyl-CoA dehydrogenase/oxidase, N-terminal domain"/>
    <property type="match status" value="1"/>
</dbReference>
<evidence type="ECO:0000256" key="2">
    <source>
        <dbReference type="ARBA" id="ARBA00004898"/>
    </source>
</evidence>
<evidence type="ECO:0000256" key="5">
    <source>
        <dbReference type="ARBA" id="ARBA00012044"/>
    </source>
</evidence>